<feature type="region of interest" description="Disordered" evidence="1">
    <location>
        <begin position="172"/>
        <end position="192"/>
    </location>
</feature>
<dbReference type="InterPro" id="IPR007439">
    <property type="entry name" value="Chemotax_Pase_CheZ"/>
</dbReference>
<dbReference type="Proteomes" id="UP000332515">
    <property type="component" value="Unassembled WGS sequence"/>
</dbReference>
<protein>
    <submittedName>
        <fullName evidence="2">Uncharacterized protein</fullName>
    </submittedName>
</protein>
<dbReference type="Gene3D" id="1.10.287.500">
    <property type="entry name" value="Helix hairpin bin"/>
    <property type="match status" value="1"/>
</dbReference>
<evidence type="ECO:0000313" key="2">
    <source>
        <dbReference type="EMBL" id="MQT12767.1"/>
    </source>
</evidence>
<organism evidence="2 3">
    <name type="scientific">Segnochrobactrum spirostomi</name>
    <dbReference type="NCBI Taxonomy" id="2608987"/>
    <lineage>
        <taxon>Bacteria</taxon>
        <taxon>Pseudomonadati</taxon>
        <taxon>Pseudomonadota</taxon>
        <taxon>Alphaproteobacteria</taxon>
        <taxon>Hyphomicrobiales</taxon>
        <taxon>Segnochrobactraceae</taxon>
        <taxon>Segnochrobactrum</taxon>
    </lineage>
</organism>
<dbReference type="Pfam" id="PF04344">
    <property type="entry name" value="CheZ"/>
    <property type="match status" value="1"/>
</dbReference>
<gene>
    <name evidence="2" type="ORF">F0357_08905</name>
</gene>
<dbReference type="SUPFAM" id="SSF75708">
    <property type="entry name" value="Chemotaxis phosphatase CheZ"/>
    <property type="match status" value="1"/>
</dbReference>
<keyword evidence="3" id="KW-1185">Reference proteome</keyword>
<proteinExistence type="predicted"/>
<accession>A0A6A7Y316</accession>
<dbReference type="RefSeq" id="WP_153479997.1">
    <property type="nucleotide sequence ID" value="NZ_VWNA01000001.1"/>
</dbReference>
<dbReference type="AlphaFoldDB" id="A0A6A7Y316"/>
<dbReference type="GO" id="GO:0009288">
    <property type="term" value="C:bacterial-type flagellum"/>
    <property type="evidence" value="ECO:0007669"/>
    <property type="project" value="InterPro"/>
</dbReference>
<sequence>MKSVSSFGHFDRIIGELTDLRVLLERIETRDREAKQRGGEALLIGVEAIHQAIRKTRTEIVSIKSNGKGETLYRATDELDAVVADTESATETILEAAETIDGIAGRLIPTLEGDAREQLVEMRSQAIRIFEACNFQDISGQRISKVVNLMQFIEQRIMAMTEIWGITEIESDPASEARKPKGDEALLNGPALATDENVVSQDDIDSLFP</sequence>
<reference evidence="2 3" key="1">
    <citation type="submission" date="2019-09" db="EMBL/GenBank/DDBJ databases">
        <title>Segnochrobactrum spirostomi gen. nov., sp. nov., isolated from the ciliate Spirostomum cf. yagiui and description of a novel family, Segnochrobactraceae fam. nov. within the order Rhizobiales of the class Alphaproteobacteria.</title>
        <authorList>
            <person name="Akter S."/>
            <person name="Shazib S.U.A."/>
            <person name="Shin M.K."/>
        </authorList>
    </citation>
    <scope>NUCLEOTIDE SEQUENCE [LARGE SCALE GENOMIC DNA]</scope>
    <source>
        <strain evidence="2 3">Sp-1</strain>
    </source>
</reference>
<comment type="caution">
    <text evidence="2">The sequence shown here is derived from an EMBL/GenBank/DDBJ whole genome shotgun (WGS) entry which is preliminary data.</text>
</comment>
<dbReference type="EMBL" id="VWNA01000001">
    <property type="protein sequence ID" value="MQT12767.1"/>
    <property type="molecule type" value="Genomic_DNA"/>
</dbReference>
<dbReference type="GO" id="GO:0050920">
    <property type="term" value="P:regulation of chemotaxis"/>
    <property type="evidence" value="ECO:0007669"/>
    <property type="project" value="InterPro"/>
</dbReference>
<feature type="compositionally biased region" description="Basic and acidic residues" evidence="1">
    <location>
        <begin position="175"/>
        <end position="184"/>
    </location>
</feature>
<evidence type="ECO:0000256" key="1">
    <source>
        <dbReference type="SAM" id="MobiDB-lite"/>
    </source>
</evidence>
<dbReference type="GO" id="GO:0003824">
    <property type="term" value="F:catalytic activity"/>
    <property type="evidence" value="ECO:0007669"/>
    <property type="project" value="InterPro"/>
</dbReference>
<name>A0A6A7Y316_9HYPH</name>
<evidence type="ECO:0000313" key="3">
    <source>
        <dbReference type="Proteomes" id="UP000332515"/>
    </source>
</evidence>